<evidence type="ECO:0000313" key="2">
    <source>
        <dbReference type="Proteomes" id="UP000053647"/>
    </source>
</evidence>
<reference evidence="1 2" key="1">
    <citation type="submission" date="2014-06" db="EMBL/GenBank/DDBJ databases">
        <authorList>
            <consortium name="DOE Joint Genome Institute"/>
            <person name="Kuo A."/>
            <person name="Kohler A."/>
            <person name="Nagy L.G."/>
            <person name="Floudas D."/>
            <person name="Copeland A."/>
            <person name="Barry K.W."/>
            <person name="Cichocki N."/>
            <person name="Veneault-Fourrey C."/>
            <person name="LaButti K."/>
            <person name="Lindquist E.A."/>
            <person name="Lipzen A."/>
            <person name="Lundell T."/>
            <person name="Morin E."/>
            <person name="Murat C."/>
            <person name="Sun H."/>
            <person name="Tunlid A."/>
            <person name="Henrissat B."/>
            <person name="Grigoriev I.V."/>
            <person name="Hibbett D.S."/>
            <person name="Martin F."/>
            <person name="Nordberg H.P."/>
            <person name="Cantor M.N."/>
            <person name="Hua S.X."/>
        </authorList>
    </citation>
    <scope>NUCLEOTIDE SEQUENCE [LARGE SCALE GENOMIC DNA]</scope>
    <source>
        <strain evidence="1 2">ATCC 200175</strain>
    </source>
</reference>
<dbReference type="HOGENOM" id="CLU_3143545_0_0_1"/>
<keyword evidence="2" id="KW-1185">Reference proteome</keyword>
<dbReference type="AlphaFoldDB" id="A0A0C9SWJ6"/>
<reference evidence="2" key="2">
    <citation type="submission" date="2015-01" db="EMBL/GenBank/DDBJ databases">
        <title>Evolutionary Origins and Diversification of the Mycorrhizal Mutualists.</title>
        <authorList>
            <consortium name="DOE Joint Genome Institute"/>
            <consortium name="Mycorrhizal Genomics Consortium"/>
            <person name="Kohler A."/>
            <person name="Kuo A."/>
            <person name="Nagy L.G."/>
            <person name="Floudas D."/>
            <person name="Copeland A."/>
            <person name="Barry K.W."/>
            <person name="Cichocki N."/>
            <person name="Veneault-Fourrey C."/>
            <person name="LaButti K."/>
            <person name="Lindquist E.A."/>
            <person name="Lipzen A."/>
            <person name="Lundell T."/>
            <person name="Morin E."/>
            <person name="Murat C."/>
            <person name="Riley R."/>
            <person name="Ohm R."/>
            <person name="Sun H."/>
            <person name="Tunlid A."/>
            <person name="Henrissat B."/>
            <person name="Grigoriev I.V."/>
            <person name="Hibbett D.S."/>
            <person name="Martin F."/>
        </authorList>
    </citation>
    <scope>NUCLEOTIDE SEQUENCE [LARGE SCALE GENOMIC DNA]</scope>
    <source>
        <strain evidence="2">ATCC 200175</strain>
    </source>
</reference>
<organism evidence="1 2">
    <name type="scientific">Paxillus involutus ATCC 200175</name>
    <dbReference type="NCBI Taxonomy" id="664439"/>
    <lineage>
        <taxon>Eukaryota</taxon>
        <taxon>Fungi</taxon>
        <taxon>Dikarya</taxon>
        <taxon>Basidiomycota</taxon>
        <taxon>Agaricomycotina</taxon>
        <taxon>Agaricomycetes</taxon>
        <taxon>Agaricomycetidae</taxon>
        <taxon>Boletales</taxon>
        <taxon>Paxilineae</taxon>
        <taxon>Paxillaceae</taxon>
        <taxon>Paxillus</taxon>
    </lineage>
</organism>
<evidence type="ECO:0000313" key="1">
    <source>
        <dbReference type="EMBL" id="KIJ07160.1"/>
    </source>
</evidence>
<dbReference type="OrthoDB" id="10335213at2759"/>
<proteinExistence type="predicted"/>
<dbReference type="Proteomes" id="UP000053647">
    <property type="component" value="Unassembled WGS sequence"/>
</dbReference>
<sequence length="49" mass="5304">MLRNLNLPLRERAQTLVVAIFNVGAEQPVGASLVNASVEELRSGNSGRR</sequence>
<protein>
    <submittedName>
        <fullName evidence="1">Uncharacterized protein</fullName>
    </submittedName>
</protein>
<name>A0A0C9SWJ6_PAXIN</name>
<gene>
    <name evidence="1" type="ORF">PAXINDRAFT_19642</name>
</gene>
<dbReference type="EMBL" id="KN819997">
    <property type="protein sequence ID" value="KIJ07160.1"/>
    <property type="molecule type" value="Genomic_DNA"/>
</dbReference>
<accession>A0A0C9SWJ6</accession>